<evidence type="ECO:0000256" key="5">
    <source>
        <dbReference type="ARBA" id="ARBA00012728"/>
    </source>
</evidence>
<evidence type="ECO:0000256" key="2">
    <source>
        <dbReference type="ARBA" id="ARBA00001946"/>
    </source>
</evidence>
<dbReference type="InterPro" id="IPR036900">
    <property type="entry name" value="A-D-PHexomutase_C_sf"/>
</dbReference>
<dbReference type="Gene3D" id="3.40.120.10">
    <property type="entry name" value="Alpha-D-Glucose-1,6-Bisphosphate, subunit A, domain 3"/>
    <property type="match status" value="3"/>
</dbReference>
<reference evidence="13" key="1">
    <citation type="submission" date="2020-08" db="EMBL/GenBank/DDBJ databases">
        <title>Plant Genome Project.</title>
        <authorList>
            <person name="Zhang R.-G."/>
        </authorList>
    </citation>
    <scope>NUCLEOTIDE SEQUENCE</scope>
    <source>
        <strain evidence="13">WSP0</strain>
        <tissue evidence="13">Leaf</tissue>
    </source>
</reference>
<dbReference type="PANTHER" id="PTHR22573">
    <property type="entry name" value="PHOSPHOHEXOMUTASE FAMILY MEMBER"/>
    <property type="match status" value="1"/>
</dbReference>
<dbReference type="PRINTS" id="PR00509">
    <property type="entry name" value="PGMPMM"/>
</dbReference>
<dbReference type="FunFam" id="3.30.310.50:FF:000002">
    <property type="entry name" value="Phosphoglucomutase 5"/>
    <property type="match status" value="1"/>
</dbReference>
<evidence type="ECO:0000256" key="4">
    <source>
        <dbReference type="ARBA" id="ARBA00011245"/>
    </source>
</evidence>
<dbReference type="Pfam" id="PF02880">
    <property type="entry name" value="PGM_PMM_III"/>
    <property type="match status" value="1"/>
</dbReference>
<dbReference type="SUPFAM" id="SSF53738">
    <property type="entry name" value="Phosphoglucomutase, first 3 domains"/>
    <property type="match status" value="3"/>
</dbReference>
<evidence type="ECO:0000256" key="7">
    <source>
        <dbReference type="ARBA" id="ARBA00022723"/>
    </source>
</evidence>
<sequence>MEADHDPDLRAVVHSDKPCQACQLLHIPGNDLSVVIPCEHKVHASCYLPMFTRRGHFLCPLDGRNISHTFFSVLPEDCSLHPEHPCALCTVNFSAGDRVVEQFDCNHFLHKGCLRWLEKVRVRCPVPCYKPPDGAVVFRTCWRGGPGPVQEDPHFRSVAFSGRACSRCDRPYVAGDKVSVLVPCEHVLHTACSSRQFDFSTASHGSATELVLRWPDEVRDEIKGRLSEGHACPICLNKCVLGHPVVVFACKHFIHPNCYWSLVEGTNGRPRCPLDRSEIYSTAYIVTAAESKASGAFILTRRHYPRGPHEDFGIKYNMENGGPAPEAITGKISENMETIREFLIAEDLSDVDLSVIGITSFASRGRQFYVEVFDSAYDYVELMKSIFDFKSIRKLLSSPKFTFCYDALHGVAGPYVKRIFLEELGADESSLMNCVCKEDFGGWHLDPGLTNASDLLARMGLGKRSSQDEPPQFGAATDGDANHNMIVGKRFFVSPSDSVAIIAANAGEAIPYFSGVLKGFARSMITSCALDIVAPHQDVVLFEVPTGWKFFSNLMDAGCCSIWGDESFGTGSDHIREKDGIWPVLAWLSILAYKNKDKLEEDNLVTVEDIVREHWTLYGRHYCTRYDYVNVGVDAAKELLAYLVNLQRSGSININRIIRKILSNFPEFSRCDEFEYEDPVDGSHSNHLGFRFWFQDGSKLIFCISGGDLEGATIQLYMEQYSRDLANSQEAALSRLVTVALKLSKIKELTGRSDPSSITYGP</sequence>
<proteinExistence type="inferred from homology"/>
<comment type="caution">
    <text evidence="13">The sequence shown here is derived from an EMBL/GenBank/DDBJ whole genome shotgun (WGS) entry which is preliminary data.</text>
</comment>
<dbReference type="FunFam" id="3.40.120.10:FF:000004">
    <property type="entry name" value="Phosphoglucomutase 5"/>
    <property type="match status" value="1"/>
</dbReference>
<evidence type="ECO:0000256" key="3">
    <source>
        <dbReference type="ARBA" id="ARBA00010231"/>
    </source>
</evidence>
<gene>
    <name evidence="13" type="ORF">RHGRI_020540</name>
</gene>
<evidence type="ECO:0000256" key="1">
    <source>
        <dbReference type="ARBA" id="ARBA00000443"/>
    </source>
</evidence>
<dbReference type="InterPro" id="IPR005841">
    <property type="entry name" value="Alpha-D-phosphohexomutase_SF"/>
</dbReference>
<keyword evidence="6" id="KW-0597">Phosphoprotein</keyword>
<dbReference type="Pfam" id="PF24947">
    <property type="entry name" value="PGM1_C_vert_fung"/>
    <property type="match status" value="1"/>
</dbReference>
<evidence type="ECO:0000256" key="9">
    <source>
        <dbReference type="ARBA" id="ARBA00023235"/>
    </source>
</evidence>
<dbReference type="GO" id="GO:0005975">
    <property type="term" value="P:carbohydrate metabolic process"/>
    <property type="evidence" value="ECO:0007669"/>
    <property type="project" value="InterPro"/>
</dbReference>
<dbReference type="SMART" id="SM00184">
    <property type="entry name" value="RING"/>
    <property type="match status" value="3"/>
</dbReference>
<keyword evidence="7" id="KW-0479">Metal-binding</keyword>
<name>A0AAV6JK27_9ERIC</name>
<comment type="similarity">
    <text evidence="3">Belongs to the phosphohexose mutase family.</text>
</comment>
<feature type="domain" description="RING-type" evidence="12">
    <location>
        <begin position="232"/>
        <end position="276"/>
    </location>
</feature>
<evidence type="ECO:0000256" key="8">
    <source>
        <dbReference type="ARBA" id="ARBA00022842"/>
    </source>
</evidence>
<organism evidence="13 14">
    <name type="scientific">Rhododendron griersonianum</name>
    <dbReference type="NCBI Taxonomy" id="479676"/>
    <lineage>
        <taxon>Eukaryota</taxon>
        <taxon>Viridiplantae</taxon>
        <taxon>Streptophyta</taxon>
        <taxon>Embryophyta</taxon>
        <taxon>Tracheophyta</taxon>
        <taxon>Spermatophyta</taxon>
        <taxon>Magnoliopsida</taxon>
        <taxon>eudicotyledons</taxon>
        <taxon>Gunneridae</taxon>
        <taxon>Pentapetalae</taxon>
        <taxon>asterids</taxon>
        <taxon>Ericales</taxon>
        <taxon>Ericaceae</taxon>
        <taxon>Ericoideae</taxon>
        <taxon>Rhodoreae</taxon>
        <taxon>Rhododendron</taxon>
    </lineage>
</organism>
<evidence type="ECO:0000313" key="14">
    <source>
        <dbReference type="Proteomes" id="UP000823749"/>
    </source>
</evidence>
<dbReference type="GO" id="GO:0005829">
    <property type="term" value="C:cytosol"/>
    <property type="evidence" value="ECO:0007669"/>
    <property type="project" value="TreeGrafter"/>
</dbReference>
<dbReference type="NCBIfam" id="NF005737">
    <property type="entry name" value="PRK07564.1-1"/>
    <property type="match status" value="1"/>
</dbReference>
<comment type="catalytic activity">
    <reaction evidence="1">
        <text>alpha-D-glucose 1-phosphate = alpha-D-glucose 6-phosphate</text>
        <dbReference type="Rhea" id="RHEA:23536"/>
        <dbReference type="ChEBI" id="CHEBI:58225"/>
        <dbReference type="ChEBI" id="CHEBI:58601"/>
        <dbReference type="EC" id="5.4.2.2"/>
    </reaction>
</comment>
<evidence type="ECO:0000259" key="12">
    <source>
        <dbReference type="PROSITE" id="PS50089"/>
    </source>
</evidence>
<evidence type="ECO:0000256" key="10">
    <source>
        <dbReference type="ARBA" id="ARBA00045679"/>
    </source>
</evidence>
<dbReference type="GO" id="GO:0004614">
    <property type="term" value="F:phosphoglucomutase activity"/>
    <property type="evidence" value="ECO:0007669"/>
    <property type="project" value="UniProtKB-EC"/>
</dbReference>
<evidence type="ECO:0000256" key="11">
    <source>
        <dbReference type="PROSITE-ProRule" id="PRU00175"/>
    </source>
</evidence>
<protein>
    <recommendedName>
        <fullName evidence="5">phosphoglucomutase (alpha-D-glucose-1,6-bisphosphate-dependent)</fullName>
        <ecNumber evidence="5">5.4.2.2</ecNumber>
    </recommendedName>
</protein>
<dbReference type="Gene3D" id="3.30.40.10">
    <property type="entry name" value="Zinc/RING finger domain, C3HC4 (zinc finger)"/>
    <property type="match status" value="1"/>
</dbReference>
<dbReference type="SUPFAM" id="SSF57850">
    <property type="entry name" value="RING/U-box"/>
    <property type="match status" value="3"/>
</dbReference>
<dbReference type="PROSITE" id="PS50089">
    <property type="entry name" value="ZF_RING_2"/>
    <property type="match status" value="2"/>
</dbReference>
<dbReference type="InterPro" id="IPR005845">
    <property type="entry name" value="A-D-PHexomutase_a/b/a-II"/>
</dbReference>
<dbReference type="InterPro" id="IPR001841">
    <property type="entry name" value="Znf_RING"/>
</dbReference>
<dbReference type="InterPro" id="IPR045244">
    <property type="entry name" value="PGM"/>
</dbReference>
<dbReference type="GO" id="GO:0008270">
    <property type="term" value="F:zinc ion binding"/>
    <property type="evidence" value="ECO:0007669"/>
    <property type="project" value="UniProtKB-KW"/>
</dbReference>
<dbReference type="SUPFAM" id="SSF55957">
    <property type="entry name" value="Phosphoglucomutase, C-terminal domain"/>
    <property type="match status" value="1"/>
</dbReference>
<evidence type="ECO:0000313" key="13">
    <source>
        <dbReference type="EMBL" id="KAG5540343.1"/>
    </source>
</evidence>
<comment type="function">
    <text evidence="10">Catalyzes the reversible isomerization of alpha-D-glucose 1-phosphate to alpha-D-glucose 6-phosphate. The mechanism proceeds via the intermediate compound alpha-D-glucose 1,6-bisphosphate. This enzyme participates in both the breakdown and synthesis of glucose.</text>
</comment>
<accession>A0AAV6JK27</accession>
<keyword evidence="9" id="KW-0413">Isomerase</keyword>
<dbReference type="InterPro" id="IPR005846">
    <property type="entry name" value="A-D-PHexomutase_a/b/a-III"/>
</dbReference>
<comment type="cofactor">
    <cofactor evidence="2">
        <name>Mg(2+)</name>
        <dbReference type="ChEBI" id="CHEBI:18420"/>
    </cofactor>
</comment>
<keyword evidence="8" id="KW-0460">Magnesium</keyword>
<dbReference type="EC" id="5.4.2.2" evidence="5"/>
<keyword evidence="14" id="KW-1185">Reference proteome</keyword>
<dbReference type="EMBL" id="JACTNZ010000007">
    <property type="protein sequence ID" value="KAG5540343.1"/>
    <property type="molecule type" value="Genomic_DNA"/>
</dbReference>
<dbReference type="InterPro" id="IPR013083">
    <property type="entry name" value="Znf_RING/FYVE/PHD"/>
</dbReference>
<dbReference type="Proteomes" id="UP000823749">
    <property type="component" value="Chromosome 7"/>
</dbReference>
<comment type="subunit">
    <text evidence="4">Monomer.</text>
</comment>
<dbReference type="Gene3D" id="3.30.310.50">
    <property type="entry name" value="Alpha-D-phosphohexomutase, C-terminal domain"/>
    <property type="match status" value="1"/>
</dbReference>
<evidence type="ECO:0000256" key="6">
    <source>
        <dbReference type="ARBA" id="ARBA00022553"/>
    </source>
</evidence>
<dbReference type="PANTHER" id="PTHR22573:SF2">
    <property type="entry name" value="PHOSPHOGLUCOMUTASE"/>
    <property type="match status" value="1"/>
</dbReference>
<keyword evidence="11" id="KW-0862">Zinc</keyword>
<feature type="domain" description="RING-type" evidence="12">
    <location>
        <begin position="86"/>
        <end position="126"/>
    </location>
</feature>
<keyword evidence="11" id="KW-0863">Zinc-finger</keyword>
<dbReference type="AlphaFoldDB" id="A0AAV6JK27"/>
<dbReference type="Pfam" id="PF02879">
    <property type="entry name" value="PGM_PMM_II"/>
    <property type="match status" value="1"/>
</dbReference>
<dbReference type="InterPro" id="IPR016055">
    <property type="entry name" value="A-D-PHexomutase_a/b/a-I/II/III"/>
</dbReference>